<dbReference type="GO" id="GO:0003985">
    <property type="term" value="F:acetyl-CoA C-acetyltransferase activity"/>
    <property type="evidence" value="ECO:0007669"/>
    <property type="project" value="UniProtKB-UniRule"/>
</dbReference>
<evidence type="ECO:0000259" key="13">
    <source>
        <dbReference type="PROSITE" id="PS50991"/>
    </source>
</evidence>
<dbReference type="Gene3D" id="3.20.20.70">
    <property type="entry name" value="Aldolase class I"/>
    <property type="match status" value="1"/>
</dbReference>
<dbReference type="NCBIfam" id="TIGR00973">
    <property type="entry name" value="leuA_bact"/>
    <property type="match status" value="1"/>
</dbReference>
<feature type="binding site" evidence="12">
    <location>
        <position position="17"/>
    </location>
    <ligand>
        <name>Mn(2+)</name>
        <dbReference type="ChEBI" id="CHEBI:29035"/>
    </ligand>
</feature>
<name>A0A0S6U8Y7_NEOTH</name>
<dbReference type="FunFam" id="1.10.238.260:FF:000001">
    <property type="entry name" value="2-isopropylmalate synthase"/>
    <property type="match status" value="1"/>
</dbReference>
<dbReference type="NCBIfam" id="NF002085">
    <property type="entry name" value="PRK00915.1-2"/>
    <property type="match status" value="1"/>
</dbReference>
<dbReference type="HAMAP" id="MF_01025">
    <property type="entry name" value="LeuA_type1"/>
    <property type="match status" value="1"/>
</dbReference>
<dbReference type="Pfam" id="PF22617">
    <property type="entry name" value="HCS_D2"/>
    <property type="match status" value="1"/>
</dbReference>
<dbReference type="PANTHER" id="PTHR10277">
    <property type="entry name" value="HOMOCITRATE SYNTHASE-RELATED"/>
    <property type="match status" value="1"/>
</dbReference>
<gene>
    <name evidence="12" type="primary">leuA</name>
    <name evidence="14" type="ORF">MTY_0807</name>
</gene>
<comment type="similarity">
    <text evidence="2 12">Belongs to the alpha-IPM synthase/homocitrate synthase family. LeuA type 1 subfamily.</text>
</comment>
<feature type="region of interest" description="Regulatory domain" evidence="12">
    <location>
        <begin position="394"/>
        <end position="517"/>
    </location>
</feature>
<comment type="pathway">
    <text evidence="1 12">Amino-acid biosynthesis; L-leucine biosynthesis; L-leucine from 3-methyl-2-oxobutanoate: step 1/4.</text>
</comment>
<dbReference type="RefSeq" id="WP_011393738.1">
    <property type="nucleotide sequence ID" value="NZ_DF238840.1"/>
</dbReference>
<dbReference type="NCBIfam" id="NF002086">
    <property type="entry name" value="PRK00915.1-3"/>
    <property type="match status" value="1"/>
</dbReference>
<dbReference type="Proteomes" id="UP000063718">
    <property type="component" value="Unassembled WGS sequence"/>
</dbReference>
<dbReference type="InterPro" id="IPR005671">
    <property type="entry name" value="LeuA_bact_synth"/>
</dbReference>
<evidence type="ECO:0000256" key="5">
    <source>
        <dbReference type="ARBA" id="ARBA00022430"/>
    </source>
</evidence>
<dbReference type="FunFam" id="3.30.160.270:FF:000001">
    <property type="entry name" value="2-isopropylmalate synthase"/>
    <property type="match status" value="1"/>
</dbReference>
<evidence type="ECO:0000256" key="3">
    <source>
        <dbReference type="ARBA" id="ARBA00012973"/>
    </source>
</evidence>
<dbReference type="InterPro" id="IPR054691">
    <property type="entry name" value="LeuA/HCS_post-cat"/>
</dbReference>
<comment type="function">
    <text evidence="12">Catalyzes the condensation of the acetyl group of acetyl-CoA with 3-methyl-2-oxobutanoate (2-ketoisovalerate) to form 3-carboxy-3-hydroxy-4-methylpentanoate (2-isopropylmalate).</text>
</comment>
<dbReference type="UniPathway" id="UPA00048">
    <property type="reaction ID" value="UER00070"/>
</dbReference>
<dbReference type="GeneID" id="45618291"/>
<comment type="cofactor">
    <cofactor evidence="12">
        <name>Mn(2+)</name>
        <dbReference type="ChEBI" id="CHEBI:29035"/>
    </cofactor>
</comment>
<keyword evidence="6 12" id="KW-0963">Cytoplasm</keyword>
<dbReference type="NCBIfam" id="NF002088">
    <property type="entry name" value="PRK00915.1-5"/>
    <property type="match status" value="1"/>
</dbReference>
<feature type="domain" description="Pyruvate carboxyltransferase" evidence="13">
    <location>
        <begin position="8"/>
        <end position="270"/>
    </location>
</feature>
<keyword evidence="7 12" id="KW-0028">Amino-acid biosynthesis</keyword>
<dbReference type="SMART" id="SM00917">
    <property type="entry name" value="LeuA_dimer"/>
    <property type="match status" value="1"/>
</dbReference>
<keyword evidence="10 12" id="KW-0464">Manganese</keyword>
<evidence type="ECO:0000256" key="11">
    <source>
        <dbReference type="ARBA" id="ARBA00023304"/>
    </source>
</evidence>
<dbReference type="AlphaFoldDB" id="A0A0S6U8Y7"/>
<dbReference type="PROSITE" id="PS00816">
    <property type="entry name" value="AIPM_HOMOCIT_SYNTH_2"/>
    <property type="match status" value="1"/>
</dbReference>
<protein>
    <recommendedName>
        <fullName evidence="4 12">2-isopropylmalate synthase</fullName>
        <ecNumber evidence="3 12">2.3.3.13</ecNumber>
    </recommendedName>
    <alternativeName>
        <fullName evidence="12">Alpha-IPM synthase</fullName>
    </alternativeName>
    <alternativeName>
        <fullName evidence="12">Alpha-isopropylmalate synthase</fullName>
    </alternativeName>
</protein>
<evidence type="ECO:0000256" key="2">
    <source>
        <dbReference type="ARBA" id="ARBA00009396"/>
    </source>
</evidence>
<dbReference type="InterPro" id="IPR000891">
    <property type="entry name" value="PYR_CT"/>
</dbReference>
<evidence type="ECO:0000256" key="4">
    <source>
        <dbReference type="ARBA" id="ARBA00018198"/>
    </source>
</evidence>
<evidence type="ECO:0000256" key="8">
    <source>
        <dbReference type="ARBA" id="ARBA00022679"/>
    </source>
</evidence>
<feature type="binding site" evidence="12">
    <location>
        <position position="207"/>
    </location>
    <ligand>
        <name>Mn(2+)</name>
        <dbReference type="ChEBI" id="CHEBI:29035"/>
    </ligand>
</feature>
<reference evidence="14" key="1">
    <citation type="journal article" date="2014" name="Gene">
        <title>Genome-guided analysis of transformation efficiency and carbon dioxide assimilation by Moorella thermoacetica Y72.</title>
        <authorList>
            <person name="Tsukahara K."/>
            <person name="Kita A."/>
            <person name="Nakashimada Y."/>
            <person name="Hoshino T."/>
            <person name="Murakami K."/>
        </authorList>
    </citation>
    <scope>NUCLEOTIDE SEQUENCE [LARGE SCALE GENOMIC DNA]</scope>
    <source>
        <strain evidence="14">Y72</strain>
    </source>
</reference>
<dbReference type="EMBL" id="DF238840">
    <property type="protein sequence ID" value="GAF25474.1"/>
    <property type="molecule type" value="Genomic_DNA"/>
</dbReference>
<accession>A0A0S6U8Y7</accession>
<dbReference type="GO" id="GO:0005737">
    <property type="term" value="C:cytoplasm"/>
    <property type="evidence" value="ECO:0007669"/>
    <property type="project" value="UniProtKB-UniRule"/>
</dbReference>
<comment type="subunit">
    <text evidence="12">Homodimer.</text>
</comment>
<dbReference type="InterPro" id="IPR013785">
    <property type="entry name" value="Aldolase_TIM"/>
</dbReference>
<evidence type="ECO:0000256" key="12">
    <source>
        <dbReference type="HAMAP-Rule" id="MF_01025"/>
    </source>
</evidence>
<dbReference type="InterPro" id="IPR013709">
    <property type="entry name" value="2-isopropylmalate_synth_dimer"/>
</dbReference>
<dbReference type="NCBIfam" id="NF002087">
    <property type="entry name" value="PRK00915.1-4"/>
    <property type="match status" value="1"/>
</dbReference>
<dbReference type="PROSITE" id="PS50991">
    <property type="entry name" value="PYR_CT"/>
    <property type="match status" value="1"/>
</dbReference>
<evidence type="ECO:0000256" key="9">
    <source>
        <dbReference type="ARBA" id="ARBA00022723"/>
    </source>
</evidence>
<feature type="binding site" evidence="12">
    <location>
        <position position="241"/>
    </location>
    <ligand>
        <name>Mn(2+)</name>
        <dbReference type="ChEBI" id="CHEBI:29035"/>
    </ligand>
</feature>
<evidence type="ECO:0000313" key="14">
    <source>
        <dbReference type="EMBL" id="GAF25474.1"/>
    </source>
</evidence>
<keyword evidence="9 12" id="KW-0479">Metal-binding</keyword>
<evidence type="ECO:0000256" key="6">
    <source>
        <dbReference type="ARBA" id="ARBA00022490"/>
    </source>
</evidence>
<dbReference type="SUPFAM" id="SSF51569">
    <property type="entry name" value="Aldolase"/>
    <property type="match status" value="1"/>
</dbReference>
<dbReference type="Pfam" id="PF08502">
    <property type="entry name" value="LeuA_dimer"/>
    <property type="match status" value="1"/>
</dbReference>
<dbReference type="EC" id="2.3.3.13" evidence="3 12"/>
<proteinExistence type="inferred from homology"/>
<dbReference type="InterPro" id="IPR036230">
    <property type="entry name" value="LeuA_allosteric_dom_sf"/>
</dbReference>
<dbReference type="GO" id="GO:0003852">
    <property type="term" value="F:2-isopropylmalate synthase activity"/>
    <property type="evidence" value="ECO:0007669"/>
    <property type="project" value="UniProtKB-UniRule"/>
</dbReference>
<dbReference type="GO" id="GO:0009098">
    <property type="term" value="P:L-leucine biosynthetic process"/>
    <property type="evidence" value="ECO:0007669"/>
    <property type="project" value="UniProtKB-UniRule"/>
</dbReference>
<keyword evidence="11 12" id="KW-0100">Branched-chain amino acid biosynthesis</keyword>
<dbReference type="CDD" id="cd07940">
    <property type="entry name" value="DRE_TIM_IPMS"/>
    <property type="match status" value="1"/>
</dbReference>
<keyword evidence="8 12" id="KW-0808">Transferase</keyword>
<dbReference type="Pfam" id="PF00682">
    <property type="entry name" value="HMGL-like"/>
    <property type="match status" value="1"/>
</dbReference>
<dbReference type="InterPro" id="IPR050073">
    <property type="entry name" value="2-IPM_HCS-like"/>
</dbReference>
<feature type="binding site" evidence="12">
    <location>
        <position position="205"/>
    </location>
    <ligand>
        <name>Mn(2+)</name>
        <dbReference type="ChEBI" id="CHEBI:29035"/>
    </ligand>
</feature>
<dbReference type="GO" id="GO:0030145">
    <property type="term" value="F:manganese ion binding"/>
    <property type="evidence" value="ECO:0007669"/>
    <property type="project" value="UniProtKB-UniRule"/>
</dbReference>
<dbReference type="SUPFAM" id="SSF110921">
    <property type="entry name" value="2-isopropylmalate synthase LeuA, allosteric (dimerisation) domain"/>
    <property type="match status" value="1"/>
</dbReference>
<evidence type="ECO:0000256" key="7">
    <source>
        <dbReference type="ARBA" id="ARBA00022605"/>
    </source>
</evidence>
<dbReference type="Gene3D" id="3.30.160.270">
    <property type="match status" value="1"/>
</dbReference>
<sequence length="517" mass="56828">MADTGKRIYIFDTTLRDGEQSPGVSLNIQEKLEIARQLARLGVDVIEAGFPIASPGDFEAVRAVAREVEGPVIAGLARINERDIDRAWEALQEAQKPRIHVFIATSDIHLKYKLRMSRQEVLEAVRRGVARAKGYCQDIEFSPEDAVRSDLDFLCQVLATAIEAGATVLNIPDTVGYATPEEFGRLISQIRQRVPGIDKVRISVHCHNDLGLAVANSLAAIENGALQVEGAINGIGERAGNAALEEVIMALYTRRDYYGCRTGIVTEEIYRTSKLVSSLTGMPVQYNKAIVGKNAFTHEAGIHQDGVLKERTTYEIMNPAMIGLVQNNIFLGKHSGRHALRSRLEELGFKLTEAELDKAFARFKELADRKKEISDRDLEAIVEHEVKRIPEKFVLEHIHISTGNRVVPTATIGIRVGEELKEEAACGEGPVDAAFKAIDKLTRIPVCLKSYNLNAVTGGKDAVGEVTVKIEYDGRVFIGRGISTDVLEASARAYLNAINKVVYEVGEENLQQASTAQ</sequence>
<dbReference type="PROSITE" id="PS00815">
    <property type="entry name" value="AIPM_HOMOCIT_SYNTH_1"/>
    <property type="match status" value="1"/>
</dbReference>
<comment type="catalytic activity">
    <reaction evidence="12">
        <text>3-methyl-2-oxobutanoate + acetyl-CoA + H2O = (2S)-2-isopropylmalate + CoA + H(+)</text>
        <dbReference type="Rhea" id="RHEA:21524"/>
        <dbReference type="ChEBI" id="CHEBI:1178"/>
        <dbReference type="ChEBI" id="CHEBI:11851"/>
        <dbReference type="ChEBI" id="CHEBI:15377"/>
        <dbReference type="ChEBI" id="CHEBI:15378"/>
        <dbReference type="ChEBI" id="CHEBI:57287"/>
        <dbReference type="ChEBI" id="CHEBI:57288"/>
        <dbReference type="EC" id="2.3.3.13"/>
    </reaction>
</comment>
<dbReference type="FunFam" id="3.20.20.70:FF:000010">
    <property type="entry name" value="2-isopropylmalate synthase"/>
    <property type="match status" value="1"/>
</dbReference>
<evidence type="ECO:0000256" key="10">
    <source>
        <dbReference type="ARBA" id="ARBA00023211"/>
    </source>
</evidence>
<dbReference type="PANTHER" id="PTHR10277:SF9">
    <property type="entry name" value="2-ISOPROPYLMALATE SYNTHASE 1, CHLOROPLASTIC-RELATED"/>
    <property type="match status" value="1"/>
</dbReference>
<evidence type="ECO:0000256" key="1">
    <source>
        <dbReference type="ARBA" id="ARBA00004689"/>
    </source>
</evidence>
<organism evidence="14">
    <name type="scientific">Moorella thermoacetica Y72</name>
    <dbReference type="NCBI Taxonomy" id="1325331"/>
    <lineage>
        <taxon>Bacteria</taxon>
        <taxon>Bacillati</taxon>
        <taxon>Bacillota</taxon>
        <taxon>Clostridia</taxon>
        <taxon>Neomoorellales</taxon>
        <taxon>Neomoorellaceae</taxon>
        <taxon>Neomoorella</taxon>
    </lineage>
</organism>
<dbReference type="Gene3D" id="1.10.238.260">
    <property type="match status" value="1"/>
</dbReference>
<keyword evidence="5 12" id="KW-0432">Leucine biosynthesis</keyword>
<dbReference type="InterPro" id="IPR002034">
    <property type="entry name" value="AIPM/Hcit_synth_CS"/>
</dbReference>